<evidence type="ECO:0000313" key="2">
    <source>
        <dbReference type="EMBL" id="TRX03030.1"/>
    </source>
</evidence>
<dbReference type="EMBL" id="RYFG02000009">
    <property type="protein sequence ID" value="TRX03030.1"/>
    <property type="molecule type" value="Genomic_DNA"/>
</dbReference>
<dbReference type="SUPFAM" id="SSF50630">
    <property type="entry name" value="Acid proteases"/>
    <property type="match status" value="1"/>
</dbReference>
<keyword evidence="3" id="KW-1185">Reference proteome</keyword>
<dbReference type="Gene3D" id="2.40.70.10">
    <property type="entry name" value="Acid Proteases"/>
    <property type="match status" value="1"/>
</dbReference>
<dbReference type="PANTHER" id="PTHR38037">
    <property type="entry name" value="ZN_PROTEASE DOMAIN-CONTAINING PROTEIN"/>
    <property type="match status" value="1"/>
</dbReference>
<dbReference type="PANTHER" id="PTHR38037:SF1">
    <property type="entry name" value="ATP-DEPENDENT ZINC PROTEASE DOMAIN-CONTAINING PROTEIN-RELATED"/>
    <property type="match status" value="1"/>
</dbReference>
<dbReference type="InterPro" id="IPR008503">
    <property type="entry name" value="Asp_endopeptidase"/>
</dbReference>
<reference evidence="2 3" key="1">
    <citation type="journal article" date="2019" name="Antonie Van Leeuwenhoek">
        <title>Description of 'Ca. Methylobacter oryzae' KRF1, a novel species from the environmentally important Methylobacter clade 2.</title>
        <authorList>
            <person name="Khatri K."/>
            <person name="Mohite J.A."/>
            <person name="Pandit P.S."/>
            <person name="Bahulikar R."/>
            <person name="Rahalkar M.C."/>
        </authorList>
    </citation>
    <scope>NUCLEOTIDE SEQUENCE [LARGE SCALE GENOMIC DNA]</scope>
    <source>
        <strain evidence="2 3">KRF1</strain>
    </source>
</reference>
<gene>
    <name evidence="2" type="ORF">EKO24_001735</name>
</gene>
<proteinExistence type="predicted"/>
<keyword evidence="2" id="KW-0645">Protease</keyword>
<sequence>MIHKPILGWREWVALPELKLAEIKAKIDTGARSSALHAFAIDPYRKGGQRWVMFAIHPLQKNCDVVVECHAQVKDRRLVMDSGGHKQRRYVIETQIVLGQSVITAEMTLTNRDSMSFRMLLGRTAMDKQFIINPGASYLQGRPNAVQYRHLPMQDTPGDLTMVDDIFQSV</sequence>
<evidence type="ECO:0000259" key="1">
    <source>
        <dbReference type="Pfam" id="PF05618"/>
    </source>
</evidence>
<evidence type="ECO:0000313" key="3">
    <source>
        <dbReference type="Proteomes" id="UP000733744"/>
    </source>
</evidence>
<name>A0ABY3CGS6_9GAMM</name>
<organism evidence="2 3">
    <name type="scientific">Candidatus Methylobacter oryzae</name>
    <dbReference type="NCBI Taxonomy" id="2497749"/>
    <lineage>
        <taxon>Bacteria</taxon>
        <taxon>Pseudomonadati</taxon>
        <taxon>Pseudomonadota</taxon>
        <taxon>Gammaproteobacteria</taxon>
        <taxon>Methylococcales</taxon>
        <taxon>Methylococcaceae</taxon>
        <taxon>Methylobacter</taxon>
    </lineage>
</organism>
<feature type="domain" description="Retropepsin-like aspartic endopeptidase" evidence="1">
    <location>
        <begin position="6"/>
        <end position="142"/>
    </location>
</feature>
<comment type="caution">
    <text evidence="2">The sequence shown here is derived from an EMBL/GenBank/DDBJ whole genome shotgun (WGS) entry which is preliminary data.</text>
</comment>
<dbReference type="Pfam" id="PF05618">
    <property type="entry name" value="Zn_protease"/>
    <property type="match status" value="1"/>
</dbReference>
<dbReference type="RefSeq" id="WP_127027304.1">
    <property type="nucleotide sequence ID" value="NZ_RYFG02000009.1"/>
</dbReference>
<dbReference type="InterPro" id="IPR021109">
    <property type="entry name" value="Peptidase_aspartic_dom_sf"/>
</dbReference>
<dbReference type="Proteomes" id="UP000733744">
    <property type="component" value="Unassembled WGS sequence"/>
</dbReference>
<accession>A0ABY3CGS6</accession>
<keyword evidence="2" id="KW-0378">Hydrolase</keyword>
<dbReference type="GO" id="GO:0006508">
    <property type="term" value="P:proteolysis"/>
    <property type="evidence" value="ECO:0007669"/>
    <property type="project" value="UniProtKB-KW"/>
</dbReference>
<dbReference type="GO" id="GO:0008233">
    <property type="term" value="F:peptidase activity"/>
    <property type="evidence" value="ECO:0007669"/>
    <property type="project" value="UniProtKB-KW"/>
</dbReference>
<protein>
    <submittedName>
        <fullName evidence="2">ATP-dependent zinc protease</fullName>
    </submittedName>
</protein>